<gene>
    <name evidence="1" type="ORF">CWD77_13110</name>
</gene>
<dbReference type="AlphaFoldDB" id="A0A2N0VF22"/>
<protein>
    <submittedName>
        <fullName evidence="1">Uncharacterized protein</fullName>
    </submittedName>
</protein>
<sequence>MKCPTGKNQYSTQFLAETSLIDIHIHRNFKPDQGPQNVYQCEFCGEWHLTSKSPKRNERLQEMIDSGELLRLQQARQWE</sequence>
<dbReference type="EMBL" id="PISP01000005">
    <property type="protein sequence ID" value="PKD42787.1"/>
    <property type="molecule type" value="Genomic_DNA"/>
</dbReference>
<evidence type="ECO:0000313" key="1">
    <source>
        <dbReference type="EMBL" id="PKD42787.1"/>
    </source>
</evidence>
<reference evidence="1 2" key="1">
    <citation type="submission" date="2017-11" db="EMBL/GenBank/DDBJ databases">
        <title>Rhodohalobacter 15182 sp. nov., isolated from a salt lake.</title>
        <authorList>
            <person name="Han S."/>
        </authorList>
    </citation>
    <scope>NUCLEOTIDE SEQUENCE [LARGE SCALE GENOMIC DNA]</scope>
    <source>
        <strain evidence="1 2">15182</strain>
    </source>
</reference>
<keyword evidence="2" id="KW-1185">Reference proteome</keyword>
<organism evidence="1 2">
    <name type="scientific">Rhodohalobacter barkolensis</name>
    <dbReference type="NCBI Taxonomy" id="2053187"/>
    <lineage>
        <taxon>Bacteria</taxon>
        <taxon>Pseudomonadati</taxon>
        <taxon>Balneolota</taxon>
        <taxon>Balneolia</taxon>
        <taxon>Balneolales</taxon>
        <taxon>Balneolaceae</taxon>
        <taxon>Rhodohalobacter</taxon>
    </lineage>
</organism>
<proteinExistence type="predicted"/>
<name>A0A2N0VF22_9BACT</name>
<accession>A0A2N0VF22</accession>
<dbReference type="Proteomes" id="UP000233398">
    <property type="component" value="Unassembled WGS sequence"/>
</dbReference>
<dbReference type="RefSeq" id="WP_101074037.1">
    <property type="nucleotide sequence ID" value="NZ_PISP01000005.1"/>
</dbReference>
<comment type="caution">
    <text evidence="1">The sequence shown here is derived from an EMBL/GenBank/DDBJ whole genome shotgun (WGS) entry which is preliminary data.</text>
</comment>
<dbReference type="OrthoDB" id="981783at2"/>
<evidence type="ECO:0000313" key="2">
    <source>
        <dbReference type="Proteomes" id="UP000233398"/>
    </source>
</evidence>